<protein>
    <recommendedName>
        <fullName evidence="4">SDR family oxidoreductase</fullName>
    </recommendedName>
</protein>
<dbReference type="Pfam" id="PF00106">
    <property type="entry name" value="adh_short"/>
    <property type="match status" value="1"/>
</dbReference>
<evidence type="ECO:0000256" key="2">
    <source>
        <dbReference type="ARBA" id="ARBA00023002"/>
    </source>
</evidence>
<dbReference type="AlphaFoldDB" id="A0A381WUY0"/>
<dbReference type="PRINTS" id="PR00081">
    <property type="entry name" value="GDHRDH"/>
</dbReference>
<dbReference type="GO" id="GO:0016616">
    <property type="term" value="F:oxidoreductase activity, acting on the CH-OH group of donors, NAD or NADP as acceptor"/>
    <property type="evidence" value="ECO:0007669"/>
    <property type="project" value="TreeGrafter"/>
</dbReference>
<reference evidence="3" key="1">
    <citation type="submission" date="2018-05" db="EMBL/GenBank/DDBJ databases">
        <authorList>
            <person name="Lanie J.A."/>
            <person name="Ng W.-L."/>
            <person name="Kazmierczak K.M."/>
            <person name="Andrzejewski T.M."/>
            <person name="Davidsen T.M."/>
            <person name="Wayne K.J."/>
            <person name="Tettelin H."/>
            <person name="Glass J.I."/>
            <person name="Rusch D."/>
            <person name="Podicherti R."/>
            <person name="Tsui H.-C.T."/>
            <person name="Winkler M.E."/>
        </authorList>
    </citation>
    <scope>NUCLEOTIDE SEQUENCE</scope>
</reference>
<proteinExistence type="inferred from homology"/>
<accession>A0A381WUY0</accession>
<sequence>MTNPSQSQNIRHSNRLEDRVVAITGAGSGNGRASAFRTGREGASLYISDINAELLEETLGDLKSEGINATGGVFDAANIQDAPRFVSGITEAYGRLDVLVNNAGAVKVEPFPEVSEENWDWTMNLNLKGAFFIMQEAAKPMMEQRSGNIVNIASIAGTFGGPTSSPPYAAAKAGLVNLTTVAAASLAQYGVRVNAIAPGIINTPFHAPVDLEIGQKQLGLDPGDHIHTRVDLIPLGRLGEPEDVAATVAFLASDDADHISGETITVAGAMRSL</sequence>
<dbReference type="Gene3D" id="3.40.50.720">
    <property type="entry name" value="NAD(P)-binding Rossmann-like Domain"/>
    <property type="match status" value="1"/>
</dbReference>
<dbReference type="CDD" id="cd05233">
    <property type="entry name" value="SDR_c"/>
    <property type="match status" value="1"/>
</dbReference>
<comment type="similarity">
    <text evidence="1">Belongs to the short-chain dehydrogenases/reductases (SDR) family.</text>
</comment>
<dbReference type="PANTHER" id="PTHR42760:SF133">
    <property type="entry name" value="3-OXOACYL-[ACYL-CARRIER-PROTEIN] REDUCTASE"/>
    <property type="match status" value="1"/>
</dbReference>
<dbReference type="PRINTS" id="PR00080">
    <property type="entry name" value="SDRFAMILY"/>
</dbReference>
<dbReference type="InterPro" id="IPR002347">
    <property type="entry name" value="SDR_fam"/>
</dbReference>
<organism evidence="3">
    <name type="scientific">marine metagenome</name>
    <dbReference type="NCBI Taxonomy" id="408172"/>
    <lineage>
        <taxon>unclassified sequences</taxon>
        <taxon>metagenomes</taxon>
        <taxon>ecological metagenomes</taxon>
    </lineage>
</organism>
<dbReference type="SUPFAM" id="SSF51735">
    <property type="entry name" value="NAD(P)-binding Rossmann-fold domains"/>
    <property type="match status" value="1"/>
</dbReference>
<dbReference type="InterPro" id="IPR036291">
    <property type="entry name" value="NAD(P)-bd_dom_sf"/>
</dbReference>
<dbReference type="PANTHER" id="PTHR42760">
    <property type="entry name" value="SHORT-CHAIN DEHYDROGENASES/REDUCTASES FAMILY MEMBER"/>
    <property type="match status" value="1"/>
</dbReference>
<keyword evidence="2" id="KW-0560">Oxidoreductase</keyword>
<gene>
    <name evidence="3" type="ORF">METZ01_LOCUS109179</name>
</gene>
<dbReference type="GO" id="GO:0006633">
    <property type="term" value="P:fatty acid biosynthetic process"/>
    <property type="evidence" value="ECO:0007669"/>
    <property type="project" value="TreeGrafter"/>
</dbReference>
<evidence type="ECO:0008006" key="4">
    <source>
        <dbReference type="Google" id="ProtNLM"/>
    </source>
</evidence>
<dbReference type="PROSITE" id="PS00061">
    <property type="entry name" value="ADH_SHORT"/>
    <property type="match status" value="1"/>
</dbReference>
<evidence type="ECO:0000256" key="1">
    <source>
        <dbReference type="ARBA" id="ARBA00006484"/>
    </source>
</evidence>
<dbReference type="InterPro" id="IPR020904">
    <property type="entry name" value="Sc_DH/Rdtase_CS"/>
</dbReference>
<name>A0A381WUY0_9ZZZZ</name>
<dbReference type="GO" id="GO:0048038">
    <property type="term" value="F:quinone binding"/>
    <property type="evidence" value="ECO:0007669"/>
    <property type="project" value="TreeGrafter"/>
</dbReference>
<dbReference type="EMBL" id="UINC01012971">
    <property type="protein sequence ID" value="SVA56325.1"/>
    <property type="molecule type" value="Genomic_DNA"/>
</dbReference>
<dbReference type="FunFam" id="3.40.50.720:FF:000084">
    <property type="entry name" value="Short-chain dehydrogenase reductase"/>
    <property type="match status" value="1"/>
</dbReference>
<evidence type="ECO:0000313" key="3">
    <source>
        <dbReference type="EMBL" id="SVA56325.1"/>
    </source>
</evidence>